<dbReference type="EMBL" id="JAAALK010000080">
    <property type="protein sequence ID" value="KAG8092691.1"/>
    <property type="molecule type" value="Genomic_DNA"/>
</dbReference>
<dbReference type="AlphaFoldDB" id="A0A8J5WPU1"/>
<protein>
    <submittedName>
        <fullName evidence="2">Uncharacterized protein</fullName>
    </submittedName>
</protein>
<dbReference type="Proteomes" id="UP000729402">
    <property type="component" value="Unassembled WGS sequence"/>
</dbReference>
<feature type="compositionally biased region" description="Basic and acidic residues" evidence="1">
    <location>
        <begin position="66"/>
        <end position="87"/>
    </location>
</feature>
<feature type="compositionally biased region" description="Pro residues" evidence="1">
    <location>
        <begin position="18"/>
        <end position="29"/>
    </location>
</feature>
<proteinExistence type="predicted"/>
<reference evidence="2" key="2">
    <citation type="submission" date="2021-02" db="EMBL/GenBank/DDBJ databases">
        <authorList>
            <person name="Kimball J.A."/>
            <person name="Haas M.W."/>
            <person name="Macchietto M."/>
            <person name="Kono T."/>
            <person name="Duquette J."/>
            <person name="Shao M."/>
        </authorList>
    </citation>
    <scope>NUCLEOTIDE SEQUENCE</scope>
    <source>
        <tissue evidence="2">Fresh leaf tissue</tissue>
    </source>
</reference>
<accession>A0A8J5WPU1</accession>
<evidence type="ECO:0000313" key="3">
    <source>
        <dbReference type="Proteomes" id="UP000729402"/>
    </source>
</evidence>
<organism evidence="2 3">
    <name type="scientific">Zizania palustris</name>
    <name type="common">Northern wild rice</name>
    <dbReference type="NCBI Taxonomy" id="103762"/>
    <lineage>
        <taxon>Eukaryota</taxon>
        <taxon>Viridiplantae</taxon>
        <taxon>Streptophyta</taxon>
        <taxon>Embryophyta</taxon>
        <taxon>Tracheophyta</taxon>
        <taxon>Spermatophyta</taxon>
        <taxon>Magnoliopsida</taxon>
        <taxon>Liliopsida</taxon>
        <taxon>Poales</taxon>
        <taxon>Poaceae</taxon>
        <taxon>BOP clade</taxon>
        <taxon>Oryzoideae</taxon>
        <taxon>Oryzeae</taxon>
        <taxon>Zizaniinae</taxon>
        <taxon>Zizania</taxon>
    </lineage>
</organism>
<sequence>MRIVRLNASGSHCRTPGAPRPPPLLPPRPTSRAAEGAGWGRRSMGGAVGPWVAWGVCSCGGVQQAEPRRGPGRGERGACDGRADKRIHGGGLAARGVGEKRHRRQTGGATGPRDVATWPHVTYLVAPMEGGGAWRRWRREPGCETCGGDGSKRSREASEGDGVW</sequence>
<feature type="region of interest" description="Disordered" evidence="1">
    <location>
        <begin position="63"/>
        <end position="114"/>
    </location>
</feature>
<feature type="region of interest" description="Disordered" evidence="1">
    <location>
        <begin position="1"/>
        <end position="41"/>
    </location>
</feature>
<name>A0A8J5WPU1_ZIZPA</name>
<reference evidence="2" key="1">
    <citation type="journal article" date="2021" name="bioRxiv">
        <title>Whole Genome Assembly and Annotation of Northern Wild Rice, Zizania palustris L., Supports a Whole Genome Duplication in the Zizania Genus.</title>
        <authorList>
            <person name="Haas M."/>
            <person name="Kono T."/>
            <person name="Macchietto M."/>
            <person name="Millas R."/>
            <person name="McGilp L."/>
            <person name="Shao M."/>
            <person name="Duquette J."/>
            <person name="Hirsch C.N."/>
            <person name="Kimball J."/>
        </authorList>
    </citation>
    <scope>NUCLEOTIDE SEQUENCE</scope>
    <source>
        <tissue evidence="2">Fresh leaf tissue</tissue>
    </source>
</reference>
<feature type="region of interest" description="Disordered" evidence="1">
    <location>
        <begin position="138"/>
        <end position="164"/>
    </location>
</feature>
<evidence type="ECO:0000256" key="1">
    <source>
        <dbReference type="SAM" id="MobiDB-lite"/>
    </source>
</evidence>
<evidence type="ECO:0000313" key="2">
    <source>
        <dbReference type="EMBL" id="KAG8092691.1"/>
    </source>
</evidence>
<comment type="caution">
    <text evidence="2">The sequence shown here is derived from an EMBL/GenBank/DDBJ whole genome shotgun (WGS) entry which is preliminary data.</text>
</comment>
<gene>
    <name evidence="2" type="ORF">GUJ93_ZPchr0012g20698</name>
</gene>
<keyword evidence="3" id="KW-1185">Reference proteome</keyword>